<dbReference type="GO" id="GO:0005737">
    <property type="term" value="C:cytoplasm"/>
    <property type="evidence" value="ECO:0007669"/>
    <property type="project" value="TreeGrafter"/>
</dbReference>
<name>A0A927E862_9HYPH</name>
<dbReference type="SUPFAM" id="SSF54373">
    <property type="entry name" value="FAD-linked reductases, C-terminal domain"/>
    <property type="match status" value="1"/>
</dbReference>
<comment type="caution">
    <text evidence="3">The sequence shown here is derived from an EMBL/GenBank/DDBJ whole genome shotgun (WGS) entry which is preliminary data.</text>
</comment>
<feature type="domain" description="FAD dependent oxidoreductase" evidence="2">
    <location>
        <begin position="9"/>
        <end position="405"/>
    </location>
</feature>
<dbReference type="GO" id="GO:0016491">
    <property type="term" value="F:oxidoreductase activity"/>
    <property type="evidence" value="ECO:0007669"/>
    <property type="project" value="UniProtKB-KW"/>
</dbReference>
<dbReference type="EMBL" id="JACXWY010000005">
    <property type="protein sequence ID" value="MBD3846017.1"/>
    <property type="molecule type" value="Genomic_DNA"/>
</dbReference>
<keyword evidence="4" id="KW-1185">Reference proteome</keyword>
<protein>
    <submittedName>
        <fullName evidence="3">FAD-binding oxidoreductase</fullName>
    </submittedName>
</protein>
<dbReference type="AlphaFoldDB" id="A0A927E862"/>
<organism evidence="3 4">
    <name type="scientific">Bosea spartocytisi</name>
    <dbReference type="NCBI Taxonomy" id="2773451"/>
    <lineage>
        <taxon>Bacteria</taxon>
        <taxon>Pseudomonadati</taxon>
        <taxon>Pseudomonadota</taxon>
        <taxon>Alphaproteobacteria</taxon>
        <taxon>Hyphomicrobiales</taxon>
        <taxon>Boseaceae</taxon>
        <taxon>Bosea</taxon>
    </lineage>
</organism>
<dbReference type="PANTHER" id="PTHR13847">
    <property type="entry name" value="SARCOSINE DEHYDROGENASE-RELATED"/>
    <property type="match status" value="1"/>
</dbReference>
<dbReference type="Gene3D" id="3.30.9.10">
    <property type="entry name" value="D-Amino Acid Oxidase, subunit A, domain 2"/>
    <property type="match status" value="1"/>
</dbReference>
<evidence type="ECO:0000256" key="1">
    <source>
        <dbReference type="ARBA" id="ARBA00023002"/>
    </source>
</evidence>
<sequence length="425" mass="45704">MPGDAPLTVAVIGAGIVGLCAALEVQRAGHHVLLVEPGEPGGRQAASYGNATWINPGAIMPISLPGLWRKVPGFLLDRTGPFTLRWRDLPRHAGWLARFIAAGRDWERIGICARQRYPLCKHTVTDHRAYADEAGVGHLIRQEGLVYVYPDRTAFAAESRIWAMRRELGIRFSEIEEPELRRLQPELSPAYRFGARLDDAGQIADPGAYCAALARLLEARGAQRITARATGFVIDGGRLSAVVTDRGPLACDRAVIAAGIGSAGLAKLAGDRVPLISERGYHVVIPEPGVELGAGLMPSDGQMGVVSTPQGLRLAGQVELADPDADPDWRRADILLGYARKMFPGQAKRFETARIDRWMGNRPSTPDGLPCIGIASGSADIVHAFGHAHTGLTQAPATGRLVAALIDGREPPFDPTPYSARRFAR</sequence>
<evidence type="ECO:0000313" key="4">
    <source>
        <dbReference type="Proteomes" id="UP000619295"/>
    </source>
</evidence>
<proteinExistence type="predicted"/>
<dbReference type="Pfam" id="PF01266">
    <property type="entry name" value="DAO"/>
    <property type="match status" value="1"/>
</dbReference>
<dbReference type="SUPFAM" id="SSF51905">
    <property type="entry name" value="FAD/NAD(P)-binding domain"/>
    <property type="match status" value="1"/>
</dbReference>
<dbReference type="Proteomes" id="UP000619295">
    <property type="component" value="Unassembled WGS sequence"/>
</dbReference>
<evidence type="ECO:0000259" key="2">
    <source>
        <dbReference type="Pfam" id="PF01266"/>
    </source>
</evidence>
<dbReference type="Gene3D" id="3.50.50.60">
    <property type="entry name" value="FAD/NAD(P)-binding domain"/>
    <property type="match status" value="2"/>
</dbReference>
<gene>
    <name evidence="3" type="ORF">IED13_09940</name>
</gene>
<dbReference type="InterPro" id="IPR006076">
    <property type="entry name" value="FAD-dep_OxRdtase"/>
</dbReference>
<reference evidence="3" key="1">
    <citation type="submission" date="2020-09" db="EMBL/GenBank/DDBJ databases">
        <title>Bosea spartocytisi sp. nov. a root nodule endophyte of Spartocytisus supranubius in the high mountain ecosystem fo the Teide National Park (Canary Islands, Spain).</title>
        <authorList>
            <person name="Pulido-Suarez L."/>
            <person name="Peix A."/>
            <person name="Igual J.M."/>
            <person name="Socas-Perez N."/>
            <person name="Velazquez E."/>
            <person name="Flores-Felix J.D."/>
            <person name="Leon-Barrios M."/>
        </authorList>
    </citation>
    <scope>NUCLEOTIDE SEQUENCE</scope>
    <source>
        <strain evidence="3">SSUT16</strain>
    </source>
</reference>
<evidence type="ECO:0000313" key="3">
    <source>
        <dbReference type="EMBL" id="MBD3846017.1"/>
    </source>
</evidence>
<keyword evidence="1" id="KW-0560">Oxidoreductase</keyword>
<dbReference type="PANTHER" id="PTHR13847:SF289">
    <property type="entry name" value="GLYCINE OXIDASE"/>
    <property type="match status" value="1"/>
</dbReference>
<dbReference type="InterPro" id="IPR036188">
    <property type="entry name" value="FAD/NAD-bd_sf"/>
</dbReference>
<dbReference type="RefSeq" id="WP_191124085.1">
    <property type="nucleotide sequence ID" value="NZ_JAOAOR010000005.1"/>
</dbReference>
<accession>A0A927E862</accession>